<keyword evidence="7" id="KW-1185">Reference proteome</keyword>
<dbReference type="PANTHER" id="PTHR33236">
    <property type="entry name" value="INTRAFLAGELLAR TRANSPORT PROTEIN 122 FAMILY PROTEIN-RELATED"/>
    <property type="match status" value="1"/>
</dbReference>
<feature type="domain" description="CUB" evidence="4">
    <location>
        <begin position="184"/>
        <end position="261"/>
    </location>
</feature>
<reference evidence="7" key="1">
    <citation type="submission" date="2012-05" db="EMBL/GenBank/DDBJ databases">
        <title>Whole Genome Assembly of Lutzomyia longipalpis.</title>
        <authorList>
            <person name="Richards S."/>
            <person name="Qu C."/>
            <person name="Dillon R."/>
            <person name="Worley K."/>
            <person name="Scherer S."/>
            <person name="Batterton M."/>
            <person name="Taylor A."/>
            <person name="Hawes A."/>
            <person name="Hernandez B."/>
            <person name="Kovar C."/>
            <person name="Mandapat C."/>
            <person name="Pham C."/>
            <person name="Qu C."/>
            <person name="Jing C."/>
            <person name="Bess C."/>
            <person name="Bandaranaike D."/>
            <person name="Ngo D."/>
            <person name="Ongeri F."/>
            <person name="Arias F."/>
            <person name="Lara F."/>
            <person name="Weissenberger G."/>
            <person name="Kamau G."/>
            <person name="Han H."/>
            <person name="Shen H."/>
            <person name="Dinh H."/>
            <person name="Khalil I."/>
            <person name="Jones J."/>
            <person name="Shafer J."/>
            <person name="Jayaseelan J."/>
            <person name="Quiroz J."/>
            <person name="Blankenburg K."/>
            <person name="Nguyen L."/>
            <person name="Jackson L."/>
            <person name="Francisco L."/>
            <person name="Tang L.-Y."/>
            <person name="Pu L.-L."/>
            <person name="Perales L."/>
            <person name="Lorensuhewa L."/>
            <person name="Munidasa M."/>
            <person name="Coyle M."/>
            <person name="Taylor M."/>
            <person name="Puazo M."/>
            <person name="Firestine M."/>
            <person name="Scheel M."/>
            <person name="Javaid M."/>
            <person name="Wang M."/>
            <person name="Li M."/>
            <person name="Tabassum N."/>
            <person name="Saada N."/>
            <person name="Osuji N."/>
            <person name="Aqrawi P."/>
            <person name="Fu Q."/>
            <person name="Thornton R."/>
            <person name="Raj R."/>
            <person name="Goodspeed R."/>
            <person name="Mata R."/>
            <person name="Najjar R."/>
            <person name="Gubbala S."/>
            <person name="Lee S."/>
            <person name="Denson S."/>
            <person name="Patil S."/>
            <person name="Macmil S."/>
            <person name="Qi S."/>
            <person name="Matskevitch T."/>
            <person name="Palculict T."/>
            <person name="Mathew T."/>
            <person name="Vee V."/>
            <person name="Velamala V."/>
            <person name="Korchina V."/>
            <person name="Cai W."/>
            <person name="Liu W."/>
            <person name="Dai W."/>
            <person name="Zou X."/>
            <person name="Zhu Y."/>
            <person name="Zhang Y."/>
            <person name="Wu Y.-Q."/>
            <person name="Xin Y."/>
            <person name="Nazarath L."/>
            <person name="Kovar C."/>
            <person name="Han Y."/>
            <person name="Muzny D."/>
            <person name="Gibbs R."/>
        </authorList>
    </citation>
    <scope>NUCLEOTIDE SEQUENCE [LARGE SCALE GENOMIC DNA]</scope>
    <source>
        <strain evidence="7">Jacobina</strain>
    </source>
</reference>
<dbReference type="Proteomes" id="UP000092461">
    <property type="component" value="Unassembled WGS sequence"/>
</dbReference>
<evidence type="ECO:0000313" key="7">
    <source>
        <dbReference type="Proteomes" id="UP000092461"/>
    </source>
</evidence>
<dbReference type="InterPro" id="IPR035914">
    <property type="entry name" value="Sperma_CUB_dom_sf"/>
</dbReference>
<feature type="chain" id="PRO_5044555203" evidence="3">
    <location>
        <begin position="24"/>
        <end position="478"/>
    </location>
</feature>
<dbReference type="InterPro" id="IPR058698">
    <property type="entry name" value="CUB_metazoa"/>
</dbReference>
<dbReference type="EMBL" id="GITU01004563">
    <property type="protein sequence ID" value="MBC1173266.1"/>
    <property type="molecule type" value="Transcribed_RNA"/>
</dbReference>
<dbReference type="EMBL" id="AJWK01003815">
    <property type="status" value="NOT_ANNOTATED_CDS"/>
    <property type="molecule type" value="Genomic_DNA"/>
</dbReference>
<keyword evidence="1" id="KW-1015">Disulfide bond</keyword>
<proteinExistence type="predicted"/>
<keyword evidence="3" id="KW-0732">Signal</keyword>
<dbReference type="Gene3D" id="2.60.120.290">
    <property type="entry name" value="Spermadhesin, CUB domain"/>
    <property type="match status" value="2"/>
</dbReference>
<evidence type="ECO:0000256" key="3">
    <source>
        <dbReference type="SAM" id="SignalP"/>
    </source>
</evidence>
<comment type="caution">
    <text evidence="2">Lacks conserved residue(s) required for the propagation of feature annotation.</text>
</comment>
<dbReference type="PROSITE" id="PS01180">
    <property type="entry name" value="CUB"/>
    <property type="match status" value="1"/>
</dbReference>
<name>A0A1B0CAH7_LUTLO</name>
<protein>
    <submittedName>
        <fullName evidence="5">Putative secreted protein</fullName>
    </submittedName>
</protein>
<accession>A0A1B0CAH7</accession>
<dbReference type="InterPro" id="IPR000859">
    <property type="entry name" value="CUB_dom"/>
</dbReference>
<feature type="signal peptide" evidence="3">
    <location>
        <begin position="1"/>
        <end position="23"/>
    </location>
</feature>
<evidence type="ECO:0000256" key="2">
    <source>
        <dbReference type="PROSITE-ProRule" id="PRU00059"/>
    </source>
</evidence>
<dbReference type="SUPFAM" id="SSF49854">
    <property type="entry name" value="Spermadhesin, CUB domain"/>
    <property type="match status" value="1"/>
</dbReference>
<dbReference type="VEuPathDB" id="VectorBase:LLONM1_011077"/>
<evidence type="ECO:0000313" key="6">
    <source>
        <dbReference type="EnsemblMetazoa" id="LLOJ000952-PA"/>
    </source>
</evidence>
<dbReference type="PANTHER" id="PTHR33236:SF11">
    <property type="entry name" value="CUB DOMAIN-CONTAINING PROTEIN"/>
    <property type="match status" value="1"/>
</dbReference>
<evidence type="ECO:0000259" key="4">
    <source>
        <dbReference type="PROSITE" id="PS01180"/>
    </source>
</evidence>
<reference evidence="6" key="3">
    <citation type="submission" date="2020-05" db="UniProtKB">
        <authorList>
            <consortium name="EnsemblMetazoa"/>
        </authorList>
    </citation>
    <scope>IDENTIFICATION</scope>
    <source>
        <strain evidence="6">Jacobina</strain>
    </source>
</reference>
<organism evidence="6 7">
    <name type="scientific">Lutzomyia longipalpis</name>
    <name type="common">Sand fly</name>
    <dbReference type="NCBI Taxonomy" id="7200"/>
    <lineage>
        <taxon>Eukaryota</taxon>
        <taxon>Metazoa</taxon>
        <taxon>Ecdysozoa</taxon>
        <taxon>Arthropoda</taxon>
        <taxon>Hexapoda</taxon>
        <taxon>Insecta</taxon>
        <taxon>Pterygota</taxon>
        <taxon>Neoptera</taxon>
        <taxon>Endopterygota</taxon>
        <taxon>Diptera</taxon>
        <taxon>Nematocera</taxon>
        <taxon>Psychodoidea</taxon>
        <taxon>Psychodidae</taxon>
        <taxon>Lutzomyia</taxon>
        <taxon>Lutzomyia</taxon>
    </lineage>
</organism>
<dbReference type="AlphaFoldDB" id="A0A1B0CAH7"/>
<evidence type="ECO:0000256" key="1">
    <source>
        <dbReference type="ARBA" id="ARBA00023157"/>
    </source>
</evidence>
<evidence type="ECO:0000313" key="5">
    <source>
        <dbReference type="EMBL" id="MBC1173266.1"/>
    </source>
</evidence>
<dbReference type="EnsemblMetazoa" id="LLOJ000952-RA">
    <property type="protein sequence ID" value="LLOJ000952-PA"/>
    <property type="gene ID" value="LLOJ000952"/>
</dbReference>
<dbReference type="Pfam" id="PF26080">
    <property type="entry name" value="CUB_animal"/>
    <property type="match status" value="1"/>
</dbReference>
<reference evidence="5" key="2">
    <citation type="journal article" date="2020" name="BMC">
        <title>Leishmania infection induces a limited differential gene expression in the sand fly midgut.</title>
        <authorList>
            <person name="Coutinho-Abreu I.V."/>
            <person name="Serafim T.D."/>
            <person name="Meneses C."/>
            <person name="Kamhawi S."/>
            <person name="Oliveira F."/>
            <person name="Valenzuela J.G."/>
        </authorList>
    </citation>
    <scope>NUCLEOTIDE SEQUENCE</scope>
    <source>
        <strain evidence="5">Jacobina</strain>
        <tissue evidence="5">Midgut</tissue>
    </source>
</reference>
<dbReference type="VEuPathDB" id="VectorBase:LLOJ000952"/>
<sequence length="478" mass="53689">MPIHGEIAFIVILFCELLGSSSGFKREVKSGFVTKIPRQDVGNSSGEHLLDYKTRYGLRYEPVRRRVDVFEDVEEFEESNEVNPEGRASSRLTQIFKYILARLGSLFRTYRASEAKGAGQQRLISKPGTRFLNLFNIVRFPNEPCSTSNPKKFLKTLNGTCYHEVECEQLGGVPIDNCAIQLSCGGKTEREISYFENPGFPKPINDRIACTMSVKLLPGVQQVLLEFVFFELRPPVDGSCTDDQFIVSGNNLNSFIPIICGINTGQHSKKQTRQLETEEMPGKVLNFPAFSVYVDVSDSASRMMFLSMLSAVSDARAFSLPQNCLQYFTEPSGIIQSFNYEDNSTIVTHRNPSYFNNLNYVICIRRNPGFCTISYSNNVNNTEEEFQLTNTDENGESIIPPKQAGAEIFNCADDYIAVNGIRLCGEKLNDGSRSEDFTKSFPVTDFSAGPMILPVRTNDHTVGRGFKLFYSQHICEIL</sequence>